<feature type="domain" description="Acyltransferase 3" evidence="2">
    <location>
        <begin position="7"/>
        <end position="310"/>
    </location>
</feature>
<sequence>MRTEKTAWVDYAKGIGIILVVYGHVIRGLENAGISVPYFNEIDTIVYSFHMPLFFFISGMFVQQSLDNRGSKGVILSKVDTLVYPYVIWSLCQGMIEVALSTYTNGNATLVEVLSLWDPRAQFWFLYVLFTTFCITCLIYHYTKKGLLTIGLALALIAYYQSLPMEIYVVDYVYSKLSSHWVYFMLGMLYQHPSIKAFAQSTRIPLVIACALFVFIQVLLLKEIYILSERTTQLIAAVTSILFVIELSKASCNLNISVIKTLGVSSMEIYLIHILTGSGARVILFRLGIDEVYTHIIIGTIAGLAIPIAFKLLSQHFGLKYLFKAPISNLFLRTT</sequence>
<name>A0A1H5ZC39_9VIBR</name>
<dbReference type="Proteomes" id="UP000236721">
    <property type="component" value="Unassembled WGS sequence"/>
</dbReference>
<organism evidence="3 4">
    <name type="scientific">Vibrio hangzhouensis</name>
    <dbReference type="NCBI Taxonomy" id="462991"/>
    <lineage>
        <taxon>Bacteria</taxon>
        <taxon>Pseudomonadati</taxon>
        <taxon>Pseudomonadota</taxon>
        <taxon>Gammaproteobacteria</taxon>
        <taxon>Vibrionales</taxon>
        <taxon>Vibrionaceae</taxon>
        <taxon>Vibrio</taxon>
    </lineage>
</organism>
<dbReference type="PANTHER" id="PTHR37312:SF1">
    <property type="entry name" value="MEMBRANE-BOUND ACYLTRANSFERASE YKRP-RELATED"/>
    <property type="match status" value="1"/>
</dbReference>
<feature type="transmembrane region" description="Helical" evidence="1">
    <location>
        <begin position="147"/>
        <end position="169"/>
    </location>
</feature>
<evidence type="ECO:0000256" key="1">
    <source>
        <dbReference type="SAM" id="Phobius"/>
    </source>
</evidence>
<feature type="transmembrane region" description="Helical" evidence="1">
    <location>
        <begin position="45"/>
        <end position="62"/>
    </location>
</feature>
<dbReference type="Pfam" id="PF01757">
    <property type="entry name" value="Acyl_transf_3"/>
    <property type="match status" value="1"/>
</dbReference>
<gene>
    <name evidence="3" type="ORF">SAMN04488244_11183</name>
</gene>
<feature type="transmembrane region" description="Helical" evidence="1">
    <location>
        <begin position="269"/>
        <end position="289"/>
    </location>
</feature>
<feature type="transmembrane region" description="Helical" evidence="1">
    <location>
        <begin position="7"/>
        <end position="25"/>
    </location>
</feature>
<dbReference type="GO" id="GO:0016747">
    <property type="term" value="F:acyltransferase activity, transferring groups other than amino-acyl groups"/>
    <property type="evidence" value="ECO:0007669"/>
    <property type="project" value="InterPro"/>
</dbReference>
<proteinExistence type="predicted"/>
<dbReference type="InterPro" id="IPR002656">
    <property type="entry name" value="Acyl_transf_3_dom"/>
</dbReference>
<keyword evidence="1" id="KW-0472">Membrane</keyword>
<evidence type="ECO:0000259" key="2">
    <source>
        <dbReference type="Pfam" id="PF01757"/>
    </source>
</evidence>
<evidence type="ECO:0000313" key="3">
    <source>
        <dbReference type="EMBL" id="SEG33610.1"/>
    </source>
</evidence>
<dbReference type="RefSeq" id="WP_103880691.1">
    <property type="nucleotide sequence ID" value="NZ_FNVG01000011.1"/>
</dbReference>
<dbReference type="AlphaFoldDB" id="A0A1H5ZC39"/>
<dbReference type="InterPro" id="IPR052734">
    <property type="entry name" value="Nod_factor_acetyltransferase"/>
</dbReference>
<dbReference type="EMBL" id="FNVG01000011">
    <property type="protein sequence ID" value="SEG33610.1"/>
    <property type="molecule type" value="Genomic_DNA"/>
</dbReference>
<feature type="transmembrane region" description="Helical" evidence="1">
    <location>
        <begin position="123"/>
        <end position="140"/>
    </location>
</feature>
<keyword evidence="1" id="KW-1133">Transmembrane helix</keyword>
<evidence type="ECO:0000313" key="4">
    <source>
        <dbReference type="Proteomes" id="UP000236721"/>
    </source>
</evidence>
<feature type="transmembrane region" description="Helical" evidence="1">
    <location>
        <begin position="295"/>
        <end position="314"/>
    </location>
</feature>
<feature type="transmembrane region" description="Helical" evidence="1">
    <location>
        <begin position="206"/>
        <end position="225"/>
    </location>
</feature>
<protein>
    <submittedName>
        <fullName evidence="3">Fucose 4-O-acetylase</fullName>
    </submittedName>
</protein>
<feature type="transmembrane region" description="Helical" evidence="1">
    <location>
        <begin position="83"/>
        <end position="103"/>
    </location>
</feature>
<keyword evidence="4" id="KW-1185">Reference proteome</keyword>
<accession>A0A1H5ZC39</accession>
<reference evidence="4" key="1">
    <citation type="submission" date="2016-10" db="EMBL/GenBank/DDBJ databases">
        <authorList>
            <person name="Varghese N."/>
            <person name="Submissions S."/>
        </authorList>
    </citation>
    <scope>NUCLEOTIDE SEQUENCE [LARGE SCALE GENOMIC DNA]</scope>
    <source>
        <strain evidence="4">CGMCC 1.7062</strain>
    </source>
</reference>
<dbReference type="OrthoDB" id="9814956at2"/>
<keyword evidence="1" id="KW-0812">Transmembrane</keyword>
<dbReference type="PANTHER" id="PTHR37312">
    <property type="entry name" value="MEMBRANE-BOUND ACYLTRANSFERASE YKRP-RELATED"/>
    <property type="match status" value="1"/>
</dbReference>
<feature type="transmembrane region" description="Helical" evidence="1">
    <location>
        <begin position="231"/>
        <end position="248"/>
    </location>
</feature>